<evidence type="ECO:0000256" key="1">
    <source>
        <dbReference type="SAM" id="SignalP"/>
    </source>
</evidence>
<dbReference type="EMBL" id="CP026256">
    <property type="protein sequence ID" value="AWP12792.1"/>
    <property type="molecule type" value="Genomic_DNA"/>
</dbReference>
<protein>
    <recommendedName>
        <fullName evidence="4">Secreted protein</fullName>
    </recommendedName>
</protein>
<dbReference type="Proteomes" id="UP000246464">
    <property type="component" value="Chromosome 14"/>
</dbReference>
<evidence type="ECO:0000313" key="2">
    <source>
        <dbReference type="EMBL" id="AWP12792.1"/>
    </source>
</evidence>
<keyword evidence="3" id="KW-1185">Reference proteome</keyword>
<keyword evidence="1" id="KW-0732">Signal</keyword>
<feature type="chain" id="PRO_5016145474" description="Secreted protein" evidence="1">
    <location>
        <begin position="22"/>
        <end position="124"/>
    </location>
</feature>
<accession>A0A2U9CD41</accession>
<reference evidence="2 3" key="1">
    <citation type="submission" date="2017-12" db="EMBL/GenBank/DDBJ databases">
        <title>Integrating genomic resources of turbot (Scophthalmus maximus) in depth evaluation of genetic and physical mapping variation across individuals.</title>
        <authorList>
            <person name="Martinez P."/>
        </authorList>
    </citation>
    <scope>NUCLEOTIDE SEQUENCE [LARGE SCALE GENOMIC DNA]</scope>
</reference>
<gene>
    <name evidence="2" type="ORF">SMAX5B_018514</name>
</gene>
<feature type="signal peptide" evidence="1">
    <location>
        <begin position="1"/>
        <end position="21"/>
    </location>
</feature>
<dbReference type="AlphaFoldDB" id="A0A2U9CD41"/>
<name>A0A2U9CD41_SCOMX</name>
<evidence type="ECO:0000313" key="3">
    <source>
        <dbReference type="Proteomes" id="UP000246464"/>
    </source>
</evidence>
<sequence length="124" mass="13479">MKMRYPTFLSLSLLQLNSVCPWWPVNVSALLRPQVLVAAGARRLLPPASGQPGGVAVARAMSRVGCLTHWRTFVHPAASDLSWNRLLTGQHGCKAVRRTPCGGCIPLLKEPPPSFPPSPRLMTC</sequence>
<proteinExistence type="predicted"/>
<organism evidence="2 3">
    <name type="scientific">Scophthalmus maximus</name>
    <name type="common">Turbot</name>
    <name type="synonym">Psetta maxima</name>
    <dbReference type="NCBI Taxonomy" id="52904"/>
    <lineage>
        <taxon>Eukaryota</taxon>
        <taxon>Metazoa</taxon>
        <taxon>Chordata</taxon>
        <taxon>Craniata</taxon>
        <taxon>Vertebrata</taxon>
        <taxon>Euteleostomi</taxon>
        <taxon>Actinopterygii</taxon>
        <taxon>Neopterygii</taxon>
        <taxon>Teleostei</taxon>
        <taxon>Neoteleostei</taxon>
        <taxon>Acanthomorphata</taxon>
        <taxon>Carangaria</taxon>
        <taxon>Pleuronectiformes</taxon>
        <taxon>Pleuronectoidei</taxon>
        <taxon>Scophthalmidae</taxon>
        <taxon>Scophthalmus</taxon>
    </lineage>
</organism>
<evidence type="ECO:0008006" key="4">
    <source>
        <dbReference type="Google" id="ProtNLM"/>
    </source>
</evidence>